<evidence type="ECO:0000313" key="6">
    <source>
        <dbReference type="EMBL" id="DAZ96582.1"/>
    </source>
</evidence>
<sequence length="600" mass="65236">LLLLGQKVSLVMVVEFKKKAKKAKAGAARKRVHDEEPDDAQDDVGETLETIDEILQDQKLRAQLARSDVDAKPAKVAKKSTNAGTADAVGAYGLHDPKKDGSANKKLINLLDGQFTGQSGATEKDQHEELMNKYIEERLHGKKDKNSPTPPAAALEDNLYTLPEHMKVQSSEAQSEESAHGGVLMWNTGIAEVELPDSYAHKTIQATKAALTQSQRSAVAGVNSSALPTNYSTDFNRHRKDFISDLKNMNKVGKHEASDNVAVSRFRKAETQSAPKAGAKGPTMSWLWANDTTEQAQIVVSALQTELDEREEKIKALEQALRREQQDFQQMVQGEIHELETRKQTIEDELAEVNRLIQEKQKLLQKGKGTPKKKKKAAANGAANGAAKANNVAVAAAPTKTPSAPAAAAAREEKKAAVAPKAMAAAAAKPAAAEAPAKKALPVDPHVAKVATKEPNVAFIIQRSTNSNTVVYAGKVKGKTLDPSKPLDVFWFMYEKDGAPREELNMVERNSAYGASVAPVAGKANQYTVALSALKDREIVLLQDSEGRVEARTTIDGKPNVIVRRVFVQMSNGWVPSVEYVDIFGVHPQTLEQVYERKTK</sequence>
<evidence type="ECO:0000256" key="4">
    <source>
        <dbReference type="SAM" id="MobiDB-lite"/>
    </source>
</evidence>
<keyword evidence="3" id="KW-0539">Nucleus</keyword>
<reference evidence="6" key="1">
    <citation type="submission" date="2022-11" db="EMBL/GenBank/DDBJ databases">
        <authorList>
            <person name="Morgan W.R."/>
            <person name="Tartar A."/>
        </authorList>
    </citation>
    <scope>NUCLEOTIDE SEQUENCE</scope>
    <source>
        <strain evidence="6">ARSEF 373</strain>
    </source>
</reference>
<evidence type="ECO:0000256" key="2">
    <source>
        <dbReference type="ARBA" id="ARBA00007643"/>
    </source>
</evidence>
<organism evidence="6 7">
    <name type="scientific">Lagenidium giganteum</name>
    <dbReference type="NCBI Taxonomy" id="4803"/>
    <lineage>
        <taxon>Eukaryota</taxon>
        <taxon>Sar</taxon>
        <taxon>Stramenopiles</taxon>
        <taxon>Oomycota</taxon>
        <taxon>Peronosporomycetes</taxon>
        <taxon>Pythiales</taxon>
        <taxon>Pythiaceae</taxon>
    </lineage>
</organism>
<protein>
    <recommendedName>
        <fullName evidence="5">DUF4833 domain-containing protein</fullName>
    </recommendedName>
</protein>
<dbReference type="InterPro" id="IPR010756">
    <property type="entry name" value="Tls1-like"/>
</dbReference>
<dbReference type="Pfam" id="PF07052">
    <property type="entry name" value="Hep_59"/>
    <property type="match status" value="1"/>
</dbReference>
<feature type="compositionally biased region" description="Acidic residues" evidence="4">
    <location>
        <begin position="35"/>
        <end position="44"/>
    </location>
</feature>
<comment type="similarity">
    <text evidence="2">Belongs to the TLS1 family.</text>
</comment>
<gene>
    <name evidence="6" type="ORF">N0F65_011806</name>
</gene>
<evidence type="ECO:0000313" key="7">
    <source>
        <dbReference type="Proteomes" id="UP001146120"/>
    </source>
</evidence>
<feature type="domain" description="DUF4833" evidence="5">
    <location>
        <begin position="459"/>
        <end position="597"/>
    </location>
</feature>
<dbReference type="EMBL" id="DAKRPA010000163">
    <property type="protein sequence ID" value="DAZ96582.1"/>
    <property type="molecule type" value="Genomic_DNA"/>
</dbReference>
<keyword evidence="7" id="KW-1185">Reference proteome</keyword>
<evidence type="ECO:0000259" key="5">
    <source>
        <dbReference type="Pfam" id="PF16117"/>
    </source>
</evidence>
<dbReference type="Proteomes" id="UP001146120">
    <property type="component" value="Unassembled WGS sequence"/>
</dbReference>
<feature type="region of interest" description="Disordered" evidence="4">
    <location>
        <begin position="24"/>
        <end position="44"/>
    </location>
</feature>
<dbReference type="InterPro" id="IPR032269">
    <property type="entry name" value="DUF4833"/>
</dbReference>
<comment type="subcellular location">
    <subcellularLocation>
        <location evidence="1">Nucleus</location>
    </subcellularLocation>
</comment>
<feature type="non-terminal residue" evidence="6">
    <location>
        <position position="1"/>
    </location>
</feature>
<dbReference type="GO" id="GO:0005681">
    <property type="term" value="C:spliceosomal complex"/>
    <property type="evidence" value="ECO:0007669"/>
    <property type="project" value="TreeGrafter"/>
</dbReference>
<comment type="caution">
    <text evidence="6">The sequence shown here is derived from an EMBL/GenBank/DDBJ whole genome shotgun (WGS) entry which is preliminary data.</text>
</comment>
<name>A0AAV2YTM6_9STRA</name>
<feature type="compositionally biased region" description="Basic residues" evidence="4">
    <location>
        <begin position="363"/>
        <end position="377"/>
    </location>
</feature>
<reference evidence="6" key="2">
    <citation type="journal article" date="2023" name="Microbiol Resour">
        <title>Decontamination and Annotation of the Draft Genome Sequence of the Oomycete Lagenidium giganteum ARSEF 373.</title>
        <authorList>
            <person name="Morgan W.R."/>
            <person name="Tartar A."/>
        </authorList>
    </citation>
    <scope>NUCLEOTIDE SEQUENCE</scope>
    <source>
        <strain evidence="6">ARSEF 373</strain>
    </source>
</reference>
<feature type="compositionally biased region" description="Low complexity" evidence="4">
    <location>
        <begin position="378"/>
        <end position="387"/>
    </location>
</feature>
<evidence type="ECO:0000256" key="1">
    <source>
        <dbReference type="ARBA" id="ARBA00004123"/>
    </source>
</evidence>
<dbReference type="AlphaFoldDB" id="A0AAV2YTM6"/>
<proteinExistence type="inferred from homology"/>
<dbReference type="PANTHER" id="PTHR13486">
    <property type="entry name" value="TELOMERE LENGTH AND SILENCING PROTEIN 1 TLS1 FAMILY MEMBER"/>
    <property type="match status" value="1"/>
</dbReference>
<evidence type="ECO:0000256" key="3">
    <source>
        <dbReference type="ARBA" id="ARBA00023242"/>
    </source>
</evidence>
<feature type="region of interest" description="Disordered" evidence="4">
    <location>
        <begin position="362"/>
        <end position="387"/>
    </location>
</feature>
<accession>A0AAV2YTM6</accession>
<dbReference type="PANTHER" id="PTHR13486:SF2">
    <property type="entry name" value="SPLICING FACTOR C9ORF78"/>
    <property type="match status" value="1"/>
</dbReference>
<dbReference type="GO" id="GO:0000398">
    <property type="term" value="P:mRNA splicing, via spliceosome"/>
    <property type="evidence" value="ECO:0007669"/>
    <property type="project" value="TreeGrafter"/>
</dbReference>
<dbReference type="Pfam" id="PF16117">
    <property type="entry name" value="DUF4833"/>
    <property type="match status" value="1"/>
</dbReference>